<comment type="caution">
    <text evidence="2">The sequence shown here is derived from an EMBL/GenBank/DDBJ whole genome shotgun (WGS) entry which is preliminary data.</text>
</comment>
<protein>
    <submittedName>
        <fullName evidence="2">Protein phosphatase 1 regulatory subunit 35 isoform X1</fullName>
    </submittedName>
</protein>
<dbReference type="Proteomes" id="UP001369086">
    <property type="component" value="Unassembled WGS sequence"/>
</dbReference>
<name>A0ABR0Y1Z9_HUSHU</name>
<feature type="compositionally biased region" description="Polar residues" evidence="1">
    <location>
        <begin position="94"/>
        <end position="106"/>
    </location>
</feature>
<keyword evidence="3" id="KW-1185">Reference proteome</keyword>
<feature type="region of interest" description="Disordered" evidence="1">
    <location>
        <begin position="92"/>
        <end position="113"/>
    </location>
</feature>
<sequence>MAGSGESAEEIRDFNQIRQTYINNIIEGLREAVSLMATLNSNLEVWGERTGELDKLGLVWGTFQNRMTSLSDALTSLDPPPGRGTVNTARRALTTGQGDSWTTPRPSTALGDTDLSHMYIE</sequence>
<organism evidence="2 3">
    <name type="scientific">Huso huso</name>
    <name type="common">Beluga</name>
    <name type="synonym">Acipenser huso</name>
    <dbReference type="NCBI Taxonomy" id="61971"/>
    <lineage>
        <taxon>Eukaryota</taxon>
        <taxon>Metazoa</taxon>
        <taxon>Chordata</taxon>
        <taxon>Craniata</taxon>
        <taxon>Vertebrata</taxon>
        <taxon>Euteleostomi</taxon>
        <taxon>Actinopterygii</taxon>
        <taxon>Chondrostei</taxon>
        <taxon>Acipenseriformes</taxon>
        <taxon>Acipenseridae</taxon>
        <taxon>Huso</taxon>
    </lineage>
</organism>
<evidence type="ECO:0000256" key="1">
    <source>
        <dbReference type="SAM" id="MobiDB-lite"/>
    </source>
</evidence>
<proteinExistence type="predicted"/>
<dbReference type="EMBL" id="JAHFZB010000056">
    <property type="protein sequence ID" value="KAK6466501.1"/>
    <property type="molecule type" value="Genomic_DNA"/>
</dbReference>
<evidence type="ECO:0000313" key="3">
    <source>
        <dbReference type="Proteomes" id="UP001369086"/>
    </source>
</evidence>
<gene>
    <name evidence="2" type="ORF">HHUSO_G36196</name>
</gene>
<reference evidence="2 3" key="1">
    <citation type="submission" date="2021-05" db="EMBL/GenBank/DDBJ databases">
        <authorList>
            <person name="Zahm M."/>
            <person name="Klopp C."/>
            <person name="Cabau C."/>
            <person name="Kuhl H."/>
            <person name="Suciu R."/>
            <person name="Ciorpac M."/>
            <person name="Holostenco D."/>
            <person name="Gessner J."/>
            <person name="Wuertz S."/>
            <person name="Hohne C."/>
            <person name="Stock M."/>
            <person name="Gislard M."/>
            <person name="Lluch J."/>
            <person name="Milhes M."/>
            <person name="Lampietro C."/>
            <person name="Lopez Roques C."/>
            <person name="Donnadieu C."/>
            <person name="Du K."/>
            <person name="Schartl M."/>
            <person name="Guiguen Y."/>
        </authorList>
    </citation>
    <scope>NUCLEOTIDE SEQUENCE [LARGE SCALE GENOMIC DNA]</scope>
    <source>
        <strain evidence="2">Hh-F2</strain>
        <tissue evidence="2">Blood</tissue>
    </source>
</reference>
<evidence type="ECO:0000313" key="2">
    <source>
        <dbReference type="EMBL" id="KAK6466501.1"/>
    </source>
</evidence>
<accession>A0ABR0Y1Z9</accession>